<name>A0A1F6UVL7_9BACT</name>
<evidence type="ECO:0000313" key="3">
    <source>
        <dbReference type="Proteomes" id="UP000182253"/>
    </source>
</evidence>
<keyword evidence="1" id="KW-1133">Transmembrane helix</keyword>
<organism evidence="2 3">
    <name type="scientific">Candidatus Nomurabacteria bacterium RIFCSPHIGHO2_01_FULL_39_9</name>
    <dbReference type="NCBI Taxonomy" id="1801735"/>
    <lineage>
        <taxon>Bacteria</taxon>
        <taxon>Candidatus Nomuraibacteriota</taxon>
    </lineage>
</organism>
<comment type="caution">
    <text evidence="2">The sequence shown here is derived from an EMBL/GenBank/DDBJ whole genome shotgun (WGS) entry which is preliminary data.</text>
</comment>
<dbReference type="Proteomes" id="UP000182253">
    <property type="component" value="Unassembled WGS sequence"/>
</dbReference>
<keyword evidence="1" id="KW-0812">Transmembrane</keyword>
<dbReference type="STRING" id="1801735.A2645_00005"/>
<dbReference type="EMBL" id="MFTL01000019">
    <property type="protein sequence ID" value="OGI61403.1"/>
    <property type="molecule type" value="Genomic_DNA"/>
</dbReference>
<reference evidence="2 3" key="1">
    <citation type="journal article" date="2016" name="Nat. Commun.">
        <title>Thousands of microbial genomes shed light on interconnected biogeochemical processes in an aquifer system.</title>
        <authorList>
            <person name="Anantharaman K."/>
            <person name="Brown C.T."/>
            <person name="Hug L.A."/>
            <person name="Sharon I."/>
            <person name="Castelle C.J."/>
            <person name="Probst A.J."/>
            <person name="Thomas B.C."/>
            <person name="Singh A."/>
            <person name="Wilkins M.J."/>
            <person name="Karaoz U."/>
            <person name="Brodie E.L."/>
            <person name="Williams K.H."/>
            <person name="Hubbard S.S."/>
            <person name="Banfield J.F."/>
        </authorList>
    </citation>
    <scope>NUCLEOTIDE SEQUENCE [LARGE SCALE GENOMIC DNA]</scope>
</reference>
<keyword evidence="1" id="KW-0472">Membrane</keyword>
<accession>A0A1F6UVL7</accession>
<protein>
    <submittedName>
        <fullName evidence="2">Uncharacterized protein</fullName>
    </submittedName>
</protein>
<gene>
    <name evidence="2" type="ORF">A2645_00005</name>
</gene>
<feature type="transmembrane region" description="Helical" evidence="1">
    <location>
        <begin position="36"/>
        <end position="56"/>
    </location>
</feature>
<sequence>MISEPIFEPTYLSLEYIFGKVLEILRAIYEFILSDLFYNMMLILSLLFLAVAFYTFRKYIKTRREELNKLNIAPKSLVSTNAVRNPRWARVEEHLVSPDPHRWQLAIIEADVILDEMTRKMGVPGENLGERLNSIERSDFFTLDLAWEGHKVRNQIAHEGSTFNLTRREAKRIIDLFREVFKEFNYI</sequence>
<proteinExistence type="predicted"/>
<evidence type="ECO:0000256" key="1">
    <source>
        <dbReference type="SAM" id="Phobius"/>
    </source>
</evidence>
<evidence type="ECO:0000313" key="2">
    <source>
        <dbReference type="EMBL" id="OGI61403.1"/>
    </source>
</evidence>
<dbReference type="AlphaFoldDB" id="A0A1F6UVL7"/>